<evidence type="ECO:0000313" key="2">
    <source>
        <dbReference type="Proteomes" id="UP000757435"/>
    </source>
</evidence>
<sequence length="61" mass="7089">MNTLDVCPCCSDMLLRHARHGHIYWFCSHCHREMPNLRSAIAHARSKAKQLDSLTELLDRV</sequence>
<organism evidence="1 2">
    <name type="scientific">Drouetiella hepatica Uher 2000/2452</name>
    <dbReference type="NCBI Taxonomy" id="904376"/>
    <lineage>
        <taxon>Bacteria</taxon>
        <taxon>Bacillati</taxon>
        <taxon>Cyanobacteriota</taxon>
        <taxon>Cyanophyceae</taxon>
        <taxon>Oculatellales</taxon>
        <taxon>Oculatellaceae</taxon>
        <taxon>Drouetiella</taxon>
    </lineage>
</organism>
<dbReference type="EMBL" id="JAHHHD010000018">
    <property type="protein sequence ID" value="MBW4660178.1"/>
    <property type="molecule type" value="Genomic_DNA"/>
</dbReference>
<evidence type="ECO:0000313" key="1">
    <source>
        <dbReference type="EMBL" id="MBW4660178.1"/>
    </source>
</evidence>
<reference evidence="1" key="1">
    <citation type="submission" date="2021-05" db="EMBL/GenBank/DDBJ databases">
        <authorList>
            <person name="Pietrasiak N."/>
            <person name="Ward R."/>
            <person name="Stajich J.E."/>
            <person name="Kurbessoian T."/>
        </authorList>
    </citation>
    <scope>NUCLEOTIDE SEQUENCE</scope>
    <source>
        <strain evidence="1">UHER 2000/2452</strain>
    </source>
</reference>
<comment type="caution">
    <text evidence="1">The sequence shown here is derived from an EMBL/GenBank/DDBJ whole genome shotgun (WGS) entry which is preliminary data.</text>
</comment>
<gene>
    <name evidence="1" type="ORF">KME15_15995</name>
</gene>
<protein>
    <submittedName>
        <fullName evidence="1">Uncharacterized protein</fullName>
    </submittedName>
</protein>
<dbReference type="Proteomes" id="UP000757435">
    <property type="component" value="Unassembled WGS sequence"/>
</dbReference>
<name>A0A951QCC9_9CYAN</name>
<accession>A0A951QCC9</accession>
<reference evidence="1" key="2">
    <citation type="journal article" date="2022" name="Microbiol. Resour. Announc.">
        <title>Metagenome Sequencing to Explore Phylogenomics of Terrestrial Cyanobacteria.</title>
        <authorList>
            <person name="Ward R.D."/>
            <person name="Stajich J.E."/>
            <person name="Johansen J.R."/>
            <person name="Huntemann M."/>
            <person name="Clum A."/>
            <person name="Foster B."/>
            <person name="Foster B."/>
            <person name="Roux S."/>
            <person name="Palaniappan K."/>
            <person name="Varghese N."/>
            <person name="Mukherjee S."/>
            <person name="Reddy T.B.K."/>
            <person name="Daum C."/>
            <person name="Copeland A."/>
            <person name="Chen I.A."/>
            <person name="Ivanova N.N."/>
            <person name="Kyrpides N.C."/>
            <person name="Shapiro N."/>
            <person name="Eloe-Fadrosh E.A."/>
            <person name="Pietrasiak N."/>
        </authorList>
    </citation>
    <scope>NUCLEOTIDE SEQUENCE</scope>
    <source>
        <strain evidence="1">UHER 2000/2452</strain>
    </source>
</reference>
<dbReference type="AlphaFoldDB" id="A0A951QCC9"/>
<proteinExistence type="predicted"/>